<sequence>MSLDRLGNVGPNWLAVLLMISLLHEGLSTSPKNTASLIESMNPIVRYRFTAHLKNRLQQLDSNSADRQKPNRNSRNCFFSPVQCQLPVEVASQQRPDNLYVVNKFRKRLSSLPFFSASALGLVD</sequence>
<dbReference type="Proteomes" id="UP000095287">
    <property type="component" value="Unplaced"/>
</dbReference>
<feature type="signal peptide" evidence="1">
    <location>
        <begin position="1"/>
        <end position="28"/>
    </location>
</feature>
<reference evidence="3" key="1">
    <citation type="submission" date="2016-11" db="UniProtKB">
        <authorList>
            <consortium name="WormBaseParasite"/>
        </authorList>
    </citation>
    <scope>IDENTIFICATION</scope>
</reference>
<evidence type="ECO:0000256" key="1">
    <source>
        <dbReference type="SAM" id="SignalP"/>
    </source>
</evidence>
<dbReference type="AlphaFoldDB" id="A0A1I7YGA0"/>
<accession>A0A1I7YGA0</accession>
<evidence type="ECO:0000313" key="2">
    <source>
        <dbReference type="Proteomes" id="UP000095287"/>
    </source>
</evidence>
<evidence type="ECO:0000313" key="3">
    <source>
        <dbReference type="WBParaSite" id="L893_g16068.t1"/>
    </source>
</evidence>
<protein>
    <submittedName>
        <fullName evidence="3">Secreted protein</fullName>
    </submittedName>
</protein>
<feature type="chain" id="PRO_5009312219" evidence="1">
    <location>
        <begin position="29"/>
        <end position="124"/>
    </location>
</feature>
<keyword evidence="1" id="KW-0732">Signal</keyword>
<organism evidence="2 3">
    <name type="scientific">Steinernema glaseri</name>
    <dbReference type="NCBI Taxonomy" id="37863"/>
    <lineage>
        <taxon>Eukaryota</taxon>
        <taxon>Metazoa</taxon>
        <taxon>Ecdysozoa</taxon>
        <taxon>Nematoda</taxon>
        <taxon>Chromadorea</taxon>
        <taxon>Rhabditida</taxon>
        <taxon>Tylenchina</taxon>
        <taxon>Panagrolaimomorpha</taxon>
        <taxon>Strongyloidoidea</taxon>
        <taxon>Steinernematidae</taxon>
        <taxon>Steinernema</taxon>
    </lineage>
</organism>
<name>A0A1I7YGA0_9BILA</name>
<keyword evidence="2" id="KW-1185">Reference proteome</keyword>
<proteinExistence type="predicted"/>
<dbReference type="WBParaSite" id="L893_g16068.t1">
    <property type="protein sequence ID" value="L893_g16068.t1"/>
    <property type="gene ID" value="L893_g16068"/>
</dbReference>